<dbReference type="AlphaFoldDB" id="A0AAD8RI16"/>
<evidence type="ECO:0000259" key="2">
    <source>
        <dbReference type="Pfam" id="PF13456"/>
    </source>
</evidence>
<feature type="region of interest" description="Disordered" evidence="1">
    <location>
        <begin position="142"/>
        <end position="170"/>
    </location>
</feature>
<dbReference type="InterPro" id="IPR036397">
    <property type="entry name" value="RNaseH_sf"/>
</dbReference>
<sequence length="306" mass="34308">MRWKEDLVWNTFQQIDADIILKIKPSRRQANDVLAWQPEKSGSFSVRSAYKLALNELPDQCSFPTTSAHPGGDDPCWPVIWKSLVPPKVKIFAWKAVRNALATEANKKQWGMNVTGSKRFMCGYLNIISNVKYHSTEDIIKGKRDIDPDKSPPQQASPLSAKRWTKPPPGWVKLSCDGSVKTEDGTAGAGMVLRDEYGEVIFSACRQLLACDDPFEAEAYACEDGLRLALEWSEKPIIVESDCSTLISAVQATTQDRSQFMHLLYEIKLLVNVSRIVSFVKVDRSQLGLVTASQTLREQKLELIFG</sequence>
<organism evidence="4 5">
    <name type="scientific">Lolium multiflorum</name>
    <name type="common">Italian ryegrass</name>
    <name type="synonym">Lolium perenne subsp. multiflorum</name>
    <dbReference type="NCBI Taxonomy" id="4521"/>
    <lineage>
        <taxon>Eukaryota</taxon>
        <taxon>Viridiplantae</taxon>
        <taxon>Streptophyta</taxon>
        <taxon>Embryophyta</taxon>
        <taxon>Tracheophyta</taxon>
        <taxon>Spermatophyta</taxon>
        <taxon>Magnoliopsida</taxon>
        <taxon>Liliopsida</taxon>
        <taxon>Poales</taxon>
        <taxon>Poaceae</taxon>
        <taxon>BOP clade</taxon>
        <taxon>Pooideae</taxon>
        <taxon>Poodae</taxon>
        <taxon>Poeae</taxon>
        <taxon>Poeae Chloroplast Group 2 (Poeae type)</taxon>
        <taxon>Loliodinae</taxon>
        <taxon>Loliinae</taxon>
        <taxon>Lolium</taxon>
    </lineage>
</organism>
<feature type="domain" description="RNase H type-1" evidence="2">
    <location>
        <begin position="176"/>
        <end position="286"/>
    </location>
</feature>
<dbReference type="Pfam" id="PF13966">
    <property type="entry name" value="zf-RVT"/>
    <property type="match status" value="1"/>
</dbReference>
<dbReference type="Pfam" id="PF13456">
    <property type="entry name" value="RVT_3"/>
    <property type="match status" value="1"/>
</dbReference>
<accession>A0AAD8RI16</accession>
<evidence type="ECO:0000313" key="5">
    <source>
        <dbReference type="Proteomes" id="UP001231189"/>
    </source>
</evidence>
<dbReference type="InterPro" id="IPR012337">
    <property type="entry name" value="RNaseH-like_sf"/>
</dbReference>
<dbReference type="PANTHER" id="PTHR47074">
    <property type="entry name" value="BNAC02G40300D PROTEIN"/>
    <property type="match status" value="1"/>
</dbReference>
<dbReference type="EMBL" id="JAUUTY010000006">
    <property type="protein sequence ID" value="KAK1620559.1"/>
    <property type="molecule type" value="Genomic_DNA"/>
</dbReference>
<dbReference type="InterPro" id="IPR002156">
    <property type="entry name" value="RNaseH_domain"/>
</dbReference>
<feature type="domain" description="Reverse transcriptase zinc-binding" evidence="3">
    <location>
        <begin position="44"/>
        <end position="116"/>
    </location>
</feature>
<dbReference type="Gene3D" id="3.30.420.10">
    <property type="entry name" value="Ribonuclease H-like superfamily/Ribonuclease H"/>
    <property type="match status" value="1"/>
</dbReference>
<dbReference type="Proteomes" id="UP001231189">
    <property type="component" value="Unassembled WGS sequence"/>
</dbReference>
<evidence type="ECO:0000313" key="4">
    <source>
        <dbReference type="EMBL" id="KAK1620559.1"/>
    </source>
</evidence>
<dbReference type="InterPro" id="IPR052929">
    <property type="entry name" value="RNase_H-like_EbsB-rel"/>
</dbReference>
<proteinExistence type="predicted"/>
<dbReference type="InterPro" id="IPR026960">
    <property type="entry name" value="RVT-Znf"/>
</dbReference>
<gene>
    <name evidence="4" type="ORF">QYE76_026076</name>
</gene>
<dbReference type="InterPro" id="IPR044730">
    <property type="entry name" value="RNase_H-like_dom_plant"/>
</dbReference>
<reference evidence="4" key="1">
    <citation type="submission" date="2023-07" db="EMBL/GenBank/DDBJ databases">
        <title>A chromosome-level genome assembly of Lolium multiflorum.</title>
        <authorList>
            <person name="Chen Y."/>
            <person name="Copetti D."/>
            <person name="Kolliker R."/>
            <person name="Studer B."/>
        </authorList>
    </citation>
    <scope>NUCLEOTIDE SEQUENCE</scope>
    <source>
        <strain evidence="4">02402/16</strain>
        <tissue evidence="4">Leaf</tissue>
    </source>
</reference>
<evidence type="ECO:0000256" key="1">
    <source>
        <dbReference type="SAM" id="MobiDB-lite"/>
    </source>
</evidence>
<dbReference type="GO" id="GO:0003676">
    <property type="term" value="F:nucleic acid binding"/>
    <property type="evidence" value="ECO:0007669"/>
    <property type="project" value="InterPro"/>
</dbReference>
<dbReference type="GO" id="GO:0004523">
    <property type="term" value="F:RNA-DNA hybrid ribonuclease activity"/>
    <property type="evidence" value="ECO:0007669"/>
    <property type="project" value="InterPro"/>
</dbReference>
<keyword evidence="5" id="KW-1185">Reference proteome</keyword>
<evidence type="ECO:0008006" key="6">
    <source>
        <dbReference type="Google" id="ProtNLM"/>
    </source>
</evidence>
<dbReference type="PANTHER" id="PTHR47074:SF11">
    <property type="entry name" value="REVERSE TRANSCRIPTASE-LIKE PROTEIN"/>
    <property type="match status" value="1"/>
</dbReference>
<dbReference type="CDD" id="cd06222">
    <property type="entry name" value="RNase_H_like"/>
    <property type="match status" value="1"/>
</dbReference>
<comment type="caution">
    <text evidence="4">The sequence shown here is derived from an EMBL/GenBank/DDBJ whole genome shotgun (WGS) entry which is preliminary data.</text>
</comment>
<dbReference type="SUPFAM" id="SSF53098">
    <property type="entry name" value="Ribonuclease H-like"/>
    <property type="match status" value="1"/>
</dbReference>
<protein>
    <recommendedName>
        <fullName evidence="6">RNase H type-1 domain-containing protein</fullName>
    </recommendedName>
</protein>
<name>A0AAD8RI16_LOLMU</name>
<evidence type="ECO:0000259" key="3">
    <source>
        <dbReference type="Pfam" id="PF13966"/>
    </source>
</evidence>